<dbReference type="PROSITE" id="PS51755">
    <property type="entry name" value="OMPR_PHOB"/>
    <property type="match status" value="1"/>
</dbReference>
<evidence type="ECO:0000259" key="11">
    <source>
        <dbReference type="PROSITE" id="PS51755"/>
    </source>
</evidence>
<evidence type="ECO:0000256" key="2">
    <source>
        <dbReference type="ARBA" id="ARBA00022553"/>
    </source>
</evidence>
<dbReference type="GO" id="GO:0000976">
    <property type="term" value="F:transcription cis-regulatory region binding"/>
    <property type="evidence" value="ECO:0007669"/>
    <property type="project" value="TreeGrafter"/>
</dbReference>
<evidence type="ECO:0000256" key="5">
    <source>
        <dbReference type="ARBA" id="ARBA00023125"/>
    </source>
</evidence>
<feature type="domain" description="OmpR/PhoB-type" evidence="11">
    <location>
        <begin position="131"/>
        <end position="228"/>
    </location>
</feature>
<dbReference type="InterPro" id="IPR001867">
    <property type="entry name" value="OmpR/PhoB-type_DNA-bd"/>
</dbReference>
<evidence type="ECO:0000256" key="7">
    <source>
        <dbReference type="ARBA" id="ARBA00024867"/>
    </source>
</evidence>
<dbReference type="EMBL" id="JADIMX010000166">
    <property type="protein sequence ID" value="MBO8435337.1"/>
    <property type="molecule type" value="Genomic_DNA"/>
</dbReference>
<dbReference type="GO" id="GO:0005829">
    <property type="term" value="C:cytosol"/>
    <property type="evidence" value="ECO:0007669"/>
    <property type="project" value="TreeGrafter"/>
</dbReference>
<feature type="modified residue" description="4-aspartylphosphate" evidence="8">
    <location>
        <position position="55"/>
    </location>
</feature>
<keyword evidence="5 9" id="KW-0238">DNA-binding</keyword>
<dbReference type="PANTHER" id="PTHR48111">
    <property type="entry name" value="REGULATOR OF RPOS"/>
    <property type="match status" value="1"/>
</dbReference>
<evidence type="ECO:0000256" key="1">
    <source>
        <dbReference type="ARBA" id="ARBA00018672"/>
    </source>
</evidence>
<dbReference type="Gene3D" id="3.40.50.2300">
    <property type="match status" value="1"/>
</dbReference>
<sequence>MSDKIRVMVVDDDKHIAELISLYLMKEGYDTKEVYDGKDALDVFSSYNPNIIILDIMLPGLDGYRVCSEIRKTSSVPVIMLTAKGETFDKVLGLELGADDYMVKPFDSNELVARVKAVLRRYEPKKNESSQGELRFDNLVINSLNYTVKFNGKEVDFPPKEFELLYFLASHKNQVFTREQLLDKIWGYEYIGDTRTVDVHIKRIREKIGGSKEWEVKTVWGVGYKFEVK</sequence>
<dbReference type="Pfam" id="PF00486">
    <property type="entry name" value="Trans_reg_C"/>
    <property type="match status" value="1"/>
</dbReference>
<dbReference type="PANTHER" id="PTHR48111:SF21">
    <property type="entry name" value="DNA-BINDING DUAL MASTER TRANSCRIPTIONAL REGULATOR RPAA"/>
    <property type="match status" value="1"/>
</dbReference>
<evidence type="ECO:0000256" key="3">
    <source>
        <dbReference type="ARBA" id="ARBA00023012"/>
    </source>
</evidence>
<dbReference type="GO" id="GO:0006355">
    <property type="term" value="P:regulation of DNA-templated transcription"/>
    <property type="evidence" value="ECO:0007669"/>
    <property type="project" value="InterPro"/>
</dbReference>
<keyword evidence="4" id="KW-0805">Transcription regulation</keyword>
<dbReference type="SUPFAM" id="SSF52172">
    <property type="entry name" value="CheY-like"/>
    <property type="match status" value="1"/>
</dbReference>
<dbReference type="Proteomes" id="UP000823611">
    <property type="component" value="Unassembled WGS sequence"/>
</dbReference>
<dbReference type="FunFam" id="1.10.10.10:FF:000018">
    <property type="entry name" value="DNA-binding response regulator ResD"/>
    <property type="match status" value="1"/>
</dbReference>
<evidence type="ECO:0000313" key="12">
    <source>
        <dbReference type="EMBL" id="MBO8435337.1"/>
    </source>
</evidence>
<dbReference type="SMART" id="SM00862">
    <property type="entry name" value="Trans_reg_C"/>
    <property type="match status" value="1"/>
</dbReference>
<name>A0A9D9H4Y1_9FIRM</name>
<dbReference type="InterPro" id="IPR016032">
    <property type="entry name" value="Sig_transdc_resp-reg_C-effctor"/>
</dbReference>
<dbReference type="SMART" id="SM00448">
    <property type="entry name" value="REC"/>
    <property type="match status" value="1"/>
</dbReference>
<reference evidence="12" key="2">
    <citation type="journal article" date="2021" name="PeerJ">
        <title>Extensive microbial diversity within the chicken gut microbiome revealed by metagenomics and culture.</title>
        <authorList>
            <person name="Gilroy R."/>
            <person name="Ravi A."/>
            <person name="Getino M."/>
            <person name="Pursley I."/>
            <person name="Horton D.L."/>
            <person name="Alikhan N.F."/>
            <person name="Baker D."/>
            <person name="Gharbi K."/>
            <person name="Hall N."/>
            <person name="Watson M."/>
            <person name="Adriaenssens E.M."/>
            <person name="Foster-Nyarko E."/>
            <person name="Jarju S."/>
            <person name="Secka A."/>
            <person name="Antonio M."/>
            <person name="Oren A."/>
            <person name="Chaudhuri R.R."/>
            <person name="La Ragione R."/>
            <person name="Hildebrand F."/>
            <person name="Pallen M.J."/>
        </authorList>
    </citation>
    <scope>NUCLEOTIDE SEQUENCE</scope>
    <source>
        <strain evidence="12">F6-4510</strain>
    </source>
</reference>
<dbReference type="AlphaFoldDB" id="A0A9D9H4Y1"/>
<dbReference type="PROSITE" id="PS50110">
    <property type="entry name" value="RESPONSE_REGULATORY"/>
    <property type="match status" value="1"/>
</dbReference>
<organism evidence="12 13">
    <name type="scientific">Candidatus Fimicola merdigallinarum</name>
    <dbReference type="NCBI Taxonomy" id="2840819"/>
    <lineage>
        <taxon>Bacteria</taxon>
        <taxon>Bacillati</taxon>
        <taxon>Bacillota</taxon>
        <taxon>Clostridia</taxon>
        <taxon>Lachnospirales</taxon>
        <taxon>Lachnospiraceae</taxon>
        <taxon>Lachnospiraceae incertae sedis</taxon>
        <taxon>Candidatus Fimicola</taxon>
    </lineage>
</organism>
<dbReference type="InterPro" id="IPR011006">
    <property type="entry name" value="CheY-like_superfamily"/>
</dbReference>
<reference evidence="12" key="1">
    <citation type="submission" date="2020-10" db="EMBL/GenBank/DDBJ databases">
        <authorList>
            <person name="Gilroy R."/>
        </authorList>
    </citation>
    <scope>NUCLEOTIDE SEQUENCE</scope>
    <source>
        <strain evidence="12">F6-4510</strain>
    </source>
</reference>
<evidence type="ECO:0000256" key="9">
    <source>
        <dbReference type="PROSITE-ProRule" id="PRU01091"/>
    </source>
</evidence>
<dbReference type="GO" id="GO:0000156">
    <property type="term" value="F:phosphorelay response regulator activity"/>
    <property type="evidence" value="ECO:0007669"/>
    <property type="project" value="TreeGrafter"/>
</dbReference>
<keyword evidence="2 8" id="KW-0597">Phosphoprotein</keyword>
<dbReference type="InterPro" id="IPR039420">
    <property type="entry name" value="WalR-like"/>
</dbReference>
<dbReference type="InterPro" id="IPR036388">
    <property type="entry name" value="WH-like_DNA-bd_sf"/>
</dbReference>
<comment type="caution">
    <text evidence="12">The sequence shown here is derived from an EMBL/GenBank/DDBJ whole genome shotgun (WGS) entry which is preliminary data.</text>
</comment>
<feature type="DNA-binding region" description="OmpR/PhoB-type" evidence="9">
    <location>
        <begin position="131"/>
        <end position="228"/>
    </location>
</feature>
<dbReference type="SUPFAM" id="SSF46894">
    <property type="entry name" value="C-terminal effector domain of the bipartite response regulators"/>
    <property type="match status" value="1"/>
</dbReference>
<dbReference type="Gene3D" id="1.10.10.10">
    <property type="entry name" value="Winged helix-like DNA-binding domain superfamily/Winged helix DNA-binding domain"/>
    <property type="match status" value="1"/>
</dbReference>
<dbReference type="Pfam" id="PF00072">
    <property type="entry name" value="Response_reg"/>
    <property type="match status" value="1"/>
</dbReference>
<evidence type="ECO:0000256" key="8">
    <source>
        <dbReference type="PROSITE-ProRule" id="PRU00169"/>
    </source>
</evidence>
<evidence type="ECO:0000313" key="13">
    <source>
        <dbReference type="Proteomes" id="UP000823611"/>
    </source>
</evidence>
<dbReference type="Gene3D" id="6.10.250.690">
    <property type="match status" value="1"/>
</dbReference>
<evidence type="ECO:0000259" key="10">
    <source>
        <dbReference type="PROSITE" id="PS50110"/>
    </source>
</evidence>
<protein>
    <recommendedName>
        <fullName evidence="1">Stage 0 sporulation protein A homolog</fullName>
    </recommendedName>
</protein>
<keyword evidence="6" id="KW-0804">Transcription</keyword>
<evidence type="ECO:0000256" key="4">
    <source>
        <dbReference type="ARBA" id="ARBA00023015"/>
    </source>
</evidence>
<keyword evidence="3" id="KW-0902">Two-component regulatory system</keyword>
<dbReference type="CDD" id="cd00383">
    <property type="entry name" value="trans_reg_C"/>
    <property type="match status" value="1"/>
</dbReference>
<evidence type="ECO:0000256" key="6">
    <source>
        <dbReference type="ARBA" id="ARBA00023163"/>
    </source>
</evidence>
<dbReference type="FunFam" id="3.40.50.2300:FF:000001">
    <property type="entry name" value="DNA-binding response regulator PhoB"/>
    <property type="match status" value="1"/>
</dbReference>
<feature type="domain" description="Response regulatory" evidence="10">
    <location>
        <begin position="6"/>
        <end position="119"/>
    </location>
</feature>
<comment type="function">
    <text evidence="7">May play the central regulatory role in sporulation. It may be an element of the effector pathway responsible for the activation of sporulation genes in response to nutritional stress. Spo0A may act in concert with spo0H (a sigma factor) to control the expression of some genes that are critical to the sporulation process.</text>
</comment>
<dbReference type="GO" id="GO:0032993">
    <property type="term" value="C:protein-DNA complex"/>
    <property type="evidence" value="ECO:0007669"/>
    <property type="project" value="TreeGrafter"/>
</dbReference>
<proteinExistence type="predicted"/>
<accession>A0A9D9H4Y1</accession>
<gene>
    <name evidence="12" type="ORF">IAC55_08475</name>
</gene>
<dbReference type="InterPro" id="IPR001789">
    <property type="entry name" value="Sig_transdc_resp-reg_receiver"/>
</dbReference>